<evidence type="ECO:0000313" key="2">
    <source>
        <dbReference type="EMBL" id="CAF4516081.1"/>
    </source>
</evidence>
<evidence type="ECO:0000313" key="1">
    <source>
        <dbReference type="EMBL" id="CAF3537401.1"/>
    </source>
</evidence>
<reference evidence="1" key="1">
    <citation type="submission" date="2021-02" db="EMBL/GenBank/DDBJ databases">
        <authorList>
            <person name="Nowell W R."/>
        </authorList>
    </citation>
    <scope>NUCLEOTIDE SEQUENCE</scope>
</reference>
<gene>
    <name evidence="2" type="ORF">HFQ381_LOCUS28808</name>
    <name evidence="1" type="ORF">LUA448_LOCUS27289</name>
</gene>
<comment type="caution">
    <text evidence="1">The sequence shown here is derived from an EMBL/GenBank/DDBJ whole genome shotgun (WGS) entry which is preliminary data.</text>
</comment>
<dbReference type="EMBL" id="CAJOBO010004254">
    <property type="protein sequence ID" value="CAF4516081.1"/>
    <property type="molecule type" value="Genomic_DNA"/>
</dbReference>
<accession>A0A818J8H4</accession>
<dbReference type="AlphaFoldDB" id="A0A818J8H4"/>
<dbReference type="Proteomes" id="UP000663851">
    <property type="component" value="Unassembled WGS sequence"/>
</dbReference>
<organism evidence="1 3">
    <name type="scientific">Rotaria socialis</name>
    <dbReference type="NCBI Taxonomy" id="392032"/>
    <lineage>
        <taxon>Eukaryota</taxon>
        <taxon>Metazoa</taxon>
        <taxon>Spiralia</taxon>
        <taxon>Gnathifera</taxon>
        <taxon>Rotifera</taxon>
        <taxon>Eurotatoria</taxon>
        <taxon>Bdelloidea</taxon>
        <taxon>Philodinida</taxon>
        <taxon>Philodinidae</taxon>
        <taxon>Rotaria</taxon>
    </lineage>
</organism>
<dbReference type="EMBL" id="CAJNYD010003681">
    <property type="protein sequence ID" value="CAF3537401.1"/>
    <property type="molecule type" value="Genomic_DNA"/>
</dbReference>
<evidence type="ECO:0000313" key="3">
    <source>
        <dbReference type="Proteomes" id="UP000663833"/>
    </source>
</evidence>
<sequence length="147" mass="16459">MMGSGCGYRYECNNANTVLVSIGIATSIGTCYKKPTPSTLIFIVNLLGDNFLPIENFAVLFLGVVVGHFDRREDFIRHPHPHPSATIFALAERLNDILRQDYGYNVQQKDMETVIDDGERAVSDGDTISPEMLQHLKDYSEHFSYAA</sequence>
<name>A0A818J8H4_9BILA</name>
<dbReference type="Proteomes" id="UP000663833">
    <property type="component" value="Unassembled WGS sequence"/>
</dbReference>
<proteinExistence type="predicted"/>
<protein>
    <submittedName>
        <fullName evidence="1">Uncharacterized protein</fullName>
    </submittedName>
</protein>